<keyword evidence="1" id="KW-0472">Membrane</keyword>
<accession>A0ABY5PA93</accession>
<evidence type="ECO:0000313" key="4">
    <source>
        <dbReference type="Proteomes" id="UP001058860"/>
    </source>
</evidence>
<feature type="transmembrane region" description="Helical" evidence="1">
    <location>
        <begin position="51"/>
        <end position="73"/>
    </location>
</feature>
<dbReference type="InterPro" id="IPR012171">
    <property type="entry name" value="Fatty_acid_desaturase"/>
</dbReference>
<keyword evidence="1" id="KW-1133">Transmembrane helix</keyword>
<feature type="domain" description="Fatty acid desaturase" evidence="2">
    <location>
        <begin position="48"/>
        <end position="278"/>
    </location>
</feature>
<reference evidence="4" key="1">
    <citation type="submission" date="2021-11" db="EMBL/GenBank/DDBJ databases">
        <title>Cultivation dependent microbiological survey of springs from the worlds oldest radium mine currently devoted to the extraction of radon-saturated water.</title>
        <authorList>
            <person name="Kapinusova G."/>
            <person name="Smrhova T."/>
            <person name="Strejcek M."/>
            <person name="Suman J."/>
            <person name="Jani K."/>
            <person name="Pajer P."/>
            <person name="Uhlik O."/>
        </authorList>
    </citation>
    <scope>NUCLEOTIDE SEQUENCE [LARGE SCALE GENOMIC DNA]</scope>
    <source>
        <strain evidence="4">J379</strain>
    </source>
</reference>
<feature type="transmembrane region" description="Helical" evidence="1">
    <location>
        <begin position="85"/>
        <end position="107"/>
    </location>
</feature>
<evidence type="ECO:0000259" key="2">
    <source>
        <dbReference type="Pfam" id="PF00487"/>
    </source>
</evidence>
<feature type="transmembrane region" description="Helical" evidence="1">
    <location>
        <begin position="21"/>
        <end position="45"/>
    </location>
</feature>
<dbReference type="EMBL" id="CP088295">
    <property type="protein sequence ID" value="UUY01606.1"/>
    <property type="molecule type" value="Genomic_DNA"/>
</dbReference>
<dbReference type="RefSeq" id="WP_353862160.1">
    <property type="nucleotide sequence ID" value="NZ_CP088295.1"/>
</dbReference>
<dbReference type="PANTHER" id="PTHR19353:SF19">
    <property type="entry name" value="DELTA(5) FATTY ACID DESATURASE C-RELATED"/>
    <property type="match status" value="1"/>
</dbReference>
<organism evidence="3 4">
    <name type="scientific">Svornostia abyssi</name>
    <dbReference type="NCBI Taxonomy" id="2898438"/>
    <lineage>
        <taxon>Bacteria</taxon>
        <taxon>Bacillati</taxon>
        <taxon>Actinomycetota</taxon>
        <taxon>Thermoleophilia</taxon>
        <taxon>Solirubrobacterales</taxon>
        <taxon>Baekduiaceae</taxon>
        <taxon>Svornostia</taxon>
    </lineage>
</organism>
<gene>
    <name evidence="3" type="ORF">LRS13_12775</name>
</gene>
<name>A0ABY5PA93_9ACTN</name>
<dbReference type="EC" id="1.14.19.-" evidence="3"/>
<sequence>MAIAAPVTVTRIPDPAEPVPALAWPTVLLLAGAAALLAGSTALAVLEVWPAWVSILPNAVAIYLFFTVAHDAAHHAASSDGRRNLLVGRVSTALFAPQISFSVWRFIHMQHHRFTNHDDGTDPDQYTMGGPSWQRLPRLMTLDLHYLAFYLRNAGSRPRKEKLGVLGQWALSLAIGATLVAAGYGLEIVVLFLVPQRIAFVWLAFAFDYLPHRGLHLTPSEDRLKTTRNRVGGERWLTPVLLYQNYHLVHHLHPVVPFYRYLAVWRRNEEQYLEGEPALSTVRGRPLTADEYRRLRELAEH</sequence>
<proteinExistence type="predicted"/>
<keyword evidence="4" id="KW-1185">Reference proteome</keyword>
<dbReference type="InterPro" id="IPR005804">
    <property type="entry name" value="FA_desaturase_dom"/>
</dbReference>
<evidence type="ECO:0000256" key="1">
    <source>
        <dbReference type="SAM" id="Phobius"/>
    </source>
</evidence>
<dbReference type="PANTHER" id="PTHR19353">
    <property type="entry name" value="FATTY ACID DESATURASE 2"/>
    <property type="match status" value="1"/>
</dbReference>
<evidence type="ECO:0000313" key="3">
    <source>
        <dbReference type="EMBL" id="UUY01606.1"/>
    </source>
</evidence>
<keyword evidence="3" id="KW-0560">Oxidoreductase</keyword>
<keyword evidence="1" id="KW-0812">Transmembrane</keyword>
<feature type="transmembrane region" description="Helical" evidence="1">
    <location>
        <begin position="163"/>
        <end position="182"/>
    </location>
</feature>
<dbReference type="Proteomes" id="UP001058860">
    <property type="component" value="Chromosome"/>
</dbReference>
<protein>
    <submittedName>
        <fullName evidence="3">Fatty acid desaturase</fullName>
        <ecNumber evidence="3">1.14.19.-</ecNumber>
    </submittedName>
</protein>
<dbReference type="Pfam" id="PF00487">
    <property type="entry name" value="FA_desaturase"/>
    <property type="match status" value="1"/>
</dbReference>
<dbReference type="GO" id="GO:0016491">
    <property type="term" value="F:oxidoreductase activity"/>
    <property type="evidence" value="ECO:0007669"/>
    <property type="project" value="UniProtKB-KW"/>
</dbReference>